<proteinExistence type="predicted"/>
<dbReference type="KEGG" id="rha:RHA1_ro07094"/>
<evidence type="ECO:0000313" key="2">
    <source>
        <dbReference type="Proteomes" id="UP000008710"/>
    </source>
</evidence>
<protein>
    <submittedName>
        <fullName evidence="1">Uncharacterized protein</fullName>
    </submittedName>
</protein>
<evidence type="ECO:0000313" key="1">
    <source>
        <dbReference type="EMBL" id="ABG98858.1"/>
    </source>
</evidence>
<reference evidence="2" key="1">
    <citation type="journal article" date="2006" name="Proc. Natl. Acad. Sci. U.S.A.">
        <title>The complete genome of Rhodococcus sp. RHA1 provides insights into a catabolic powerhouse.</title>
        <authorList>
            <person name="McLeod M.P."/>
            <person name="Warren R.L."/>
            <person name="Hsiao W.W.L."/>
            <person name="Araki N."/>
            <person name="Myhre M."/>
            <person name="Fernandes C."/>
            <person name="Miyazawa D."/>
            <person name="Wong W."/>
            <person name="Lillquist A.L."/>
            <person name="Wang D."/>
            <person name="Dosanjh M."/>
            <person name="Hara H."/>
            <person name="Petrescu A."/>
            <person name="Morin R.D."/>
            <person name="Yang G."/>
            <person name="Stott J.M."/>
            <person name="Schein J.E."/>
            <person name="Shin H."/>
            <person name="Smailus D."/>
            <person name="Siddiqui A.S."/>
            <person name="Marra M.A."/>
            <person name="Jones S.J.M."/>
            <person name="Holt R."/>
            <person name="Brinkman F.S.L."/>
            <person name="Miyauchi K."/>
            <person name="Fukuda M."/>
            <person name="Davies J.E."/>
            <person name="Mohn W.W."/>
            <person name="Eltis L.D."/>
        </authorList>
    </citation>
    <scope>NUCLEOTIDE SEQUENCE [LARGE SCALE GENOMIC DNA]</scope>
    <source>
        <strain evidence="2">RHA1</strain>
    </source>
</reference>
<organism evidence="1 2">
    <name type="scientific">Rhodococcus jostii (strain RHA1)</name>
    <dbReference type="NCBI Taxonomy" id="101510"/>
    <lineage>
        <taxon>Bacteria</taxon>
        <taxon>Bacillati</taxon>
        <taxon>Actinomycetota</taxon>
        <taxon>Actinomycetes</taxon>
        <taxon>Mycobacteriales</taxon>
        <taxon>Nocardiaceae</taxon>
        <taxon>Rhodococcus</taxon>
    </lineage>
</organism>
<dbReference type="EMBL" id="CP000431">
    <property type="protein sequence ID" value="ABG98858.1"/>
    <property type="molecule type" value="Genomic_DNA"/>
</dbReference>
<gene>
    <name evidence="1" type="ordered locus">RHA1_ro07094</name>
</gene>
<dbReference type="Proteomes" id="UP000008710">
    <property type="component" value="Chromosome"/>
</dbReference>
<dbReference type="HOGENOM" id="CLU_2169081_0_0_11"/>
<name>Q0S0S8_RHOJR</name>
<dbReference type="AlphaFoldDB" id="Q0S0S8"/>
<sequence length="110" mass="12178">MRDDLSSLPSRVTADSRFSRRQCVVVVTATTGRTKRAWATHQTSASRAGLLPRRVVSRNVKSRPDGIRLAPSTLNHAQTDLNSQLGGGFSTFGLGDSPCWRRRWTINPRS</sequence>
<accession>Q0S0S8</accession>